<dbReference type="EMBL" id="CP051167">
    <property type="protein sequence ID" value="QIZ72972.1"/>
    <property type="molecule type" value="Genomic_DNA"/>
</dbReference>
<keyword evidence="1" id="KW-1133">Transmembrane helix</keyword>
<keyword evidence="1" id="KW-0812">Transmembrane</keyword>
<organism evidence="2 3">
    <name type="scientific">Oxynema aestuarii AP17</name>
    <dbReference type="NCBI Taxonomy" id="2064643"/>
    <lineage>
        <taxon>Bacteria</taxon>
        <taxon>Bacillati</taxon>
        <taxon>Cyanobacteriota</taxon>
        <taxon>Cyanophyceae</taxon>
        <taxon>Oscillatoriophycideae</taxon>
        <taxon>Oscillatoriales</taxon>
        <taxon>Oscillatoriaceae</taxon>
        <taxon>Oxynema</taxon>
        <taxon>Oxynema aestuarii</taxon>
    </lineage>
</organism>
<evidence type="ECO:0000313" key="3">
    <source>
        <dbReference type="Proteomes" id="UP000500857"/>
    </source>
</evidence>
<dbReference type="NCBIfam" id="TIGR02532">
    <property type="entry name" value="IV_pilin_GFxxxE"/>
    <property type="match status" value="1"/>
</dbReference>
<dbReference type="RefSeq" id="WP_168571119.1">
    <property type="nucleotide sequence ID" value="NZ_CP051167.1"/>
</dbReference>
<name>A0A6H1U280_9CYAN</name>
<keyword evidence="3" id="KW-1185">Reference proteome</keyword>
<evidence type="ECO:0000256" key="1">
    <source>
        <dbReference type="SAM" id="Phobius"/>
    </source>
</evidence>
<reference evidence="2 3" key="1">
    <citation type="submission" date="2020-04" db="EMBL/GenBank/DDBJ databases">
        <authorList>
            <person name="Basu S."/>
            <person name="Maruthanayagam V."/>
            <person name="Chakraborty S."/>
            <person name="Pramanik A."/>
            <person name="Mukherjee J."/>
            <person name="Brink B."/>
        </authorList>
    </citation>
    <scope>NUCLEOTIDE SEQUENCE [LARGE SCALE GENOMIC DNA]</scope>
    <source>
        <strain evidence="2 3">AP17</strain>
    </source>
</reference>
<protein>
    <submittedName>
        <fullName evidence="2">Type II secretion system protein</fullName>
    </submittedName>
</protein>
<dbReference type="AlphaFoldDB" id="A0A6H1U280"/>
<dbReference type="Proteomes" id="UP000500857">
    <property type="component" value="Chromosome"/>
</dbReference>
<sequence>MLDISQKGSERGLTLMESLAAIVIFGIAITAITPPLMMAMAARVRAHRAEQALQIAQSEIDRVRLLMEKGNSGLPSAEFVDLLPPASGAATSNEVAAPTAVESDCTTLADSTNTACAVDIENDGTDDFVIQTFRTHSCESENSQGERIPLGFRMGVRVYTKSSFDAHSGSLGTKQGSLAFSAATTSGKSPLAVMEVPIVRSDLPLSNVIYKSVINGETCEL</sequence>
<accession>A0A6H1U280</accession>
<evidence type="ECO:0000313" key="2">
    <source>
        <dbReference type="EMBL" id="QIZ72972.1"/>
    </source>
</evidence>
<gene>
    <name evidence="2" type="ORF">HCG48_22170</name>
</gene>
<dbReference type="InterPro" id="IPR012902">
    <property type="entry name" value="N_methyl_site"/>
</dbReference>
<proteinExistence type="predicted"/>
<keyword evidence="1" id="KW-0472">Membrane</keyword>
<feature type="transmembrane region" description="Helical" evidence="1">
    <location>
        <begin position="20"/>
        <end position="42"/>
    </location>
</feature>
<dbReference type="KEGG" id="oxy:HCG48_22170"/>